<dbReference type="RefSeq" id="WP_176010318.1">
    <property type="nucleotide sequence ID" value="NZ_CP041372.2"/>
</dbReference>
<dbReference type="SUPFAM" id="SSF56300">
    <property type="entry name" value="Metallo-dependent phosphatases"/>
    <property type="match status" value="1"/>
</dbReference>
<dbReference type="CDD" id="cd07381">
    <property type="entry name" value="MPP_CapA"/>
    <property type="match status" value="1"/>
</dbReference>
<evidence type="ECO:0000259" key="2">
    <source>
        <dbReference type="SMART" id="SM00854"/>
    </source>
</evidence>
<keyword evidence="4" id="KW-1185">Reference proteome</keyword>
<dbReference type="InterPro" id="IPR052169">
    <property type="entry name" value="CW_Biosynth-Accessory"/>
</dbReference>
<dbReference type="Pfam" id="PF09587">
    <property type="entry name" value="PGA_cap"/>
    <property type="match status" value="1"/>
</dbReference>
<dbReference type="KEGG" id="psua:FLK61_37535"/>
<comment type="similarity">
    <text evidence="1">Belongs to the CapA family.</text>
</comment>
<dbReference type="PANTHER" id="PTHR33393:SF13">
    <property type="entry name" value="PGA BIOSYNTHESIS PROTEIN CAPA"/>
    <property type="match status" value="1"/>
</dbReference>
<evidence type="ECO:0000313" key="3">
    <source>
        <dbReference type="EMBL" id="QKS72338.1"/>
    </source>
</evidence>
<reference evidence="4" key="1">
    <citation type="submission" date="2019-07" db="EMBL/GenBank/DDBJ databases">
        <title>Bacillus alkalisoli sp. nov. isolated from saline soil.</title>
        <authorList>
            <person name="Sun J.-Q."/>
            <person name="Xu L."/>
        </authorList>
    </citation>
    <scope>NUCLEOTIDE SEQUENCE [LARGE SCALE GENOMIC DNA]</scope>
    <source>
        <strain evidence="4">M4U3P1</strain>
    </source>
</reference>
<dbReference type="Proteomes" id="UP000318138">
    <property type="component" value="Chromosome"/>
</dbReference>
<dbReference type="InterPro" id="IPR029052">
    <property type="entry name" value="Metallo-depent_PP-like"/>
</dbReference>
<dbReference type="AlphaFoldDB" id="A0A859FHN5"/>
<sequence length="427" mass="46910">MRIILTGDSFITRRTAHDDPAVNELHDYFTKADIRFTNLEVTTHDHQGYPAPVSGGTWAMAPPNVLDDLLQYGFTIMNIANNHTLDYLHDGLLATEKELTARDIPYAGAGRTLTDANSPRYVETKAGRAAFIGVTSTYSSGWEASDANRYVSGRPGVNFLRSDAKHVVTNEQFQVLKDVASATSINSDQELLVKEGFELGGDGDEVTVGNIRFTTSENVKGASRVREPHKADMKRLIASVNEAKRQADVVVVSIHSHEMTGTAKDQPADFIQQAAKALIDAGADCIVGHGPHILRGIDIYKGKPIFYSLGNFIFQNDSVTHLPKAFFDKYGLAEEATIADALDARSHGGTKGLIANDDVWTSVVVDMTWENDQWTQISLRPIDLGKDKPRYQMGFPTLTNDQEVINRIGRLSEPFGTKINKDGEVVC</sequence>
<gene>
    <name evidence="3" type="ORF">FLK61_37535</name>
</gene>
<accession>A0A859FHN5</accession>
<dbReference type="SMART" id="SM00854">
    <property type="entry name" value="PGA_cap"/>
    <property type="match status" value="1"/>
</dbReference>
<protein>
    <submittedName>
        <fullName evidence="3">CapA family protein</fullName>
    </submittedName>
</protein>
<dbReference type="PANTHER" id="PTHR33393">
    <property type="entry name" value="POLYGLUTAMINE SYNTHESIS ACCESSORY PROTEIN RV0574C-RELATED"/>
    <property type="match status" value="1"/>
</dbReference>
<proteinExistence type="inferred from homology"/>
<name>A0A859FHN5_9BACI</name>
<dbReference type="InterPro" id="IPR019079">
    <property type="entry name" value="Capsule_synth_CapA"/>
</dbReference>
<feature type="domain" description="Capsule synthesis protein CapA" evidence="2">
    <location>
        <begin position="2"/>
        <end position="316"/>
    </location>
</feature>
<dbReference type="Gene3D" id="3.60.21.10">
    <property type="match status" value="1"/>
</dbReference>
<evidence type="ECO:0000313" key="4">
    <source>
        <dbReference type="Proteomes" id="UP000318138"/>
    </source>
</evidence>
<dbReference type="EMBL" id="CP041372">
    <property type="protein sequence ID" value="QKS72338.1"/>
    <property type="molecule type" value="Genomic_DNA"/>
</dbReference>
<evidence type="ECO:0000256" key="1">
    <source>
        <dbReference type="ARBA" id="ARBA00005662"/>
    </source>
</evidence>
<organism evidence="3 4">
    <name type="scientific">Paenalkalicoccus suaedae</name>
    <dbReference type="NCBI Taxonomy" id="2592382"/>
    <lineage>
        <taxon>Bacteria</taxon>
        <taxon>Bacillati</taxon>
        <taxon>Bacillota</taxon>
        <taxon>Bacilli</taxon>
        <taxon>Bacillales</taxon>
        <taxon>Bacillaceae</taxon>
        <taxon>Paenalkalicoccus</taxon>
    </lineage>
</organism>